<accession>A0ABQ8GIG5</accession>
<dbReference type="Proteomes" id="UP000774617">
    <property type="component" value="Unassembled WGS sequence"/>
</dbReference>
<sequence length="287" mass="30220">MGGWQCCPPGCRPPTAEPSCCQPADNDRPLLAVGRHVHALGGRAAGRDGVVGGTESPSLSGCSPRCSSSLASARRRACRFLPAATPRLAPSRAINHARWTTSQPPVSARNAPLTLLLIARCGMWPTNHLTCNPPGPQQTQSLPSRSLSLVPVSTNMHPSLNHAASCCWASTLSPARLSKSRRVQMPKSHRPDPQLLSTDNSRFPPAQSPSRIPSASGVGRLLSATPVLLGCAVLAPWCIPSASLGHPHPGPPCHLQLPRLTAPPPAYTPIANFALLNPLAYPCARLL</sequence>
<dbReference type="EMBL" id="JAGTJR010000007">
    <property type="protein sequence ID" value="KAH7056897.1"/>
    <property type="molecule type" value="Genomic_DNA"/>
</dbReference>
<reference evidence="2 3" key="1">
    <citation type="journal article" date="2021" name="Nat. Commun.">
        <title>Genetic determinants of endophytism in the Arabidopsis root mycobiome.</title>
        <authorList>
            <person name="Mesny F."/>
            <person name="Miyauchi S."/>
            <person name="Thiergart T."/>
            <person name="Pickel B."/>
            <person name="Atanasova L."/>
            <person name="Karlsson M."/>
            <person name="Huettel B."/>
            <person name="Barry K.W."/>
            <person name="Haridas S."/>
            <person name="Chen C."/>
            <person name="Bauer D."/>
            <person name="Andreopoulos W."/>
            <person name="Pangilinan J."/>
            <person name="LaButti K."/>
            <person name="Riley R."/>
            <person name="Lipzen A."/>
            <person name="Clum A."/>
            <person name="Drula E."/>
            <person name="Henrissat B."/>
            <person name="Kohler A."/>
            <person name="Grigoriev I.V."/>
            <person name="Martin F.M."/>
            <person name="Hacquard S."/>
        </authorList>
    </citation>
    <scope>NUCLEOTIDE SEQUENCE [LARGE SCALE GENOMIC DNA]</scope>
    <source>
        <strain evidence="2 3">MPI-SDFR-AT-0080</strain>
    </source>
</reference>
<proteinExistence type="predicted"/>
<protein>
    <submittedName>
        <fullName evidence="2">Uncharacterized protein</fullName>
    </submittedName>
</protein>
<keyword evidence="3" id="KW-1185">Reference proteome</keyword>
<feature type="compositionally biased region" description="Basic residues" evidence="1">
    <location>
        <begin position="178"/>
        <end position="188"/>
    </location>
</feature>
<gene>
    <name evidence="2" type="ORF">B0J12DRAFT_396904</name>
</gene>
<evidence type="ECO:0000313" key="2">
    <source>
        <dbReference type="EMBL" id="KAH7056897.1"/>
    </source>
</evidence>
<evidence type="ECO:0000313" key="3">
    <source>
        <dbReference type="Proteomes" id="UP000774617"/>
    </source>
</evidence>
<evidence type="ECO:0000256" key="1">
    <source>
        <dbReference type="SAM" id="MobiDB-lite"/>
    </source>
</evidence>
<feature type="region of interest" description="Disordered" evidence="1">
    <location>
        <begin position="178"/>
        <end position="216"/>
    </location>
</feature>
<organism evidence="2 3">
    <name type="scientific">Macrophomina phaseolina</name>
    <dbReference type="NCBI Taxonomy" id="35725"/>
    <lineage>
        <taxon>Eukaryota</taxon>
        <taxon>Fungi</taxon>
        <taxon>Dikarya</taxon>
        <taxon>Ascomycota</taxon>
        <taxon>Pezizomycotina</taxon>
        <taxon>Dothideomycetes</taxon>
        <taxon>Dothideomycetes incertae sedis</taxon>
        <taxon>Botryosphaeriales</taxon>
        <taxon>Botryosphaeriaceae</taxon>
        <taxon>Macrophomina</taxon>
    </lineage>
</organism>
<name>A0ABQ8GIG5_9PEZI</name>
<comment type="caution">
    <text evidence="2">The sequence shown here is derived from an EMBL/GenBank/DDBJ whole genome shotgun (WGS) entry which is preliminary data.</text>
</comment>